<gene>
    <name evidence="3" type="ORF">ACFO0D_16790</name>
</gene>
<reference evidence="4" key="1">
    <citation type="journal article" date="2019" name="Int. J. Syst. Evol. Microbiol.">
        <title>The Global Catalogue of Microorganisms (GCM) 10K type strain sequencing project: providing services to taxonomists for standard genome sequencing and annotation.</title>
        <authorList>
            <consortium name="The Broad Institute Genomics Platform"/>
            <consortium name="The Broad Institute Genome Sequencing Center for Infectious Disease"/>
            <person name="Wu L."/>
            <person name="Ma J."/>
        </authorList>
    </citation>
    <scope>NUCLEOTIDE SEQUENCE [LARGE SCALE GENOMIC DNA]</scope>
    <source>
        <strain evidence="4">CCUG 55995</strain>
    </source>
</reference>
<accession>A0ABV9ICB8</accession>
<proteinExistence type="predicted"/>
<feature type="domain" description="Glycosyl transferase family 1" evidence="1">
    <location>
        <begin position="185"/>
        <end position="339"/>
    </location>
</feature>
<dbReference type="InterPro" id="IPR028098">
    <property type="entry name" value="Glyco_trans_4-like_N"/>
</dbReference>
<evidence type="ECO:0000259" key="2">
    <source>
        <dbReference type="Pfam" id="PF13439"/>
    </source>
</evidence>
<dbReference type="EMBL" id="JBHSEI010000011">
    <property type="protein sequence ID" value="MFC4639986.1"/>
    <property type="molecule type" value="Genomic_DNA"/>
</dbReference>
<dbReference type="PANTHER" id="PTHR12526:SF630">
    <property type="entry name" value="GLYCOSYLTRANSFERASE"/>
    <property type="match status" value="1"/>
</dbReference>
<organism evidence="3 4">
    <name type="scientific">Deinococcus hohokamensis</name>
    <dbReference type="NCBI Taxonomy" id="309883"/>
    <lineage>
        <taxon>Bacteria</taxon>
        <taxon>Thermotogati</taxon>
        <taxon>Deinococcota</taxon>
        <taxon>Deinococci</taxon>
        <taxon>Deinococcales</taxon>
        <taxon>Deinococcaceae</taxon>
        <taxon>Deinococcus</taxon>
    </lineage>
</organism>
<dbReference type="SUPFAM" id="SSF53756">
    <property type="entry name" value="UDP-Glycosyltransferase/glycogen phosphorylase"/>
    <property type="match status" value="1"/>
</dbReference>
<dbReference type="InterPro" id="IPR001296">
    <property type="entry name" value="Glyco_trans_1"/>
</dbReference>
<keyword evidence="3" id="KW-0808">Transferase</keyword>
<evidence type="ECO:0000313" key="4">
    <source>
        <dbReference type="Proteomes" id="UP001595952"/>
    </source>
</evidence>
<dbReference type="RefSeq" id="WP_380062971.1">
    <property type="nucleotide sequence ID" value="NZ_JBHSEI010000011.1"/>
</dbReference>
<protein>
    <submittedName>
        <fullName evidence="3">Glycosyltransferase family 4 protein</fullName>
        <ecNumber evidence="3">2.4.-.-</ecNumber>
    </submittedName>
</protein>
<name>A0ABV9ICB8_9DEIO</name>
<dbReference type="CDD" id="cd03820">
    <property type="entry name" value="GT4_AmsD-like"/>
    <property type="match status" value="1"/>
</dbReference>
<dbReference type="PANTHER" id="PTHR12526">
    <property type="entry name" value="GLYCOSYLTRANSFERASE"/>
    <property type="match status" value="1"/>
</dbReference>
<dbReference type="Proteomes" id="UP001595952">
    <property type="component" value="Unassembled WGS sequence"/>
</dbReference>
<evidence type="ECO:0000259" key="1">
    <source>
        <dbReference type="Pfam" id="PF00534"/>
    </source>
</evidence>
<keyword evidence="3" id="KW-0328">Glycosyltransferase</keyword>
<feature type="domain" description="Glycosyltransferase subfamily 4-like N-terminal" evidence="2">
    <location>
        <begin position="20"/>
        <end position="172"/>
    </location>
</feature>
<dbReference type="Pfam" id="PF13439">
    <property type="entry name" value="Glyco_transf_4"/>
    <property type="match status" value="1"/>
</dbReference>
<keyword evidence="4" id="KW-1185">Reference proteome</keyword>
<comment type="caution">
    <text evidence="3">The sequence shown here is derived from an EMBL/GenBank/DDBJ whole genome shotgun (WGS) entry which is preliminary data.</text>
</comment>
<dbReference type="Gene3D" id="3.40.50.2000">
    <property type="entry name" value="Glycogen Phosphorylase B"/>
    <property type="match status" value="2"/>
</dbReference>
<sequence>MNRPSLSIAILINDITLPAGTERAVVNLANNLATHGYQVEIVSMYTRSGECFYPLAPGVFVTHVGLHLHSSAGRRFALLLPALLRLAVRRRTHILVGTNHAVNIGLGLAKILGLGAQHVACEHVVYEGAPGYARGLRRWLYPKLNWVVVLTKGDEEKFQQLDGLQNVIIIPNELPFWPSAPSTLESKRMIAVGHLIERKGFDLLIDSVADVLRSMPDWRLTIVGDGEMKEALKQQISRHGLQQQIELLPPTREVEQIYLSSSIYLMSSRSEAFGLVLIEAKACGLPIVAYDCHAGPKEILTPSDGFLIPMGEQGAYALAVSRLIQDKGLRCQMGANARRDAQRFRREAIYDRWSRILLKE</sequence>
<evidence type="ECO:0000313" key="3">
    <source>
        <dbReference type="EMBL" id="MFC4639986.1"/>
    </source>
</evidence>
<dbReference type="EC" id="2.4.-.-" evidence="3"/>
<dbReference type="GO" id="GO:0016757">
    <property type="term" value="F:glycosyltransferase activity"/>
    <property type="evidence" value="ECO:0007669"/>
    <property type="project" value="UniProtKB-KW"/>
</dbReference>
<dbReference type="Pfam" id="PF00534">
    <property type="entry name" value="Glycos_transf_1"/>
    <property type="match status" value="1"/>
</dbReference>